<feature type="region of interest" description="Disordered" evidence="1">
    <location>
        <begin position="1"/>
        <end position="37"/>
    </location>
</feature>
<evidence type="ECO:0000256" key="1">
    <source>
        <dbReference type="SAM" id="MobiDB-lite"/>
    </source>
</evidence>
<dbReference type="AlphaFoldDB" id="A0A9X9Q425"/>
<organism evidence="2 3">
    <name type="scientific">Gulo gulo</name>
    <name type="common">Wolverine</name>
    <name type="synonym">Gluton</name>
    <dbReference type="NCBI Taxonomy" id="48420"/>
    <lineage>
        <taxon>Eukaryota</taxon>
        <taxon>Metazoa</taxon>
        <taxon>Chordata</taxon>
        <taxon>Craniata</taxon>
        <taxon>Vertebrata</taxon>
        <taxon>Euteleostomi</taxon>
        <taxon>Mammalia</taxon>
        <taxon>Eutheria</taxon>
        <taxon>Laurasiatheria</taxon>
        <taxon>Carnivora</taxon>
        <taxon>Caniformia</taxon>
        <taxon>Musteloidea</taxon>
        <taxon>Mustelidae</taxon>
        <taxon>Guloninae</taxon>
        <taxon>Gulo</taxon>
    </lineage>
</organism>
<reference evidence="2 3" key="1">
    <citation type="submission" date="2018-10" db="EMBL/GenBank/DDBJ databases">
        <authorList>
            <person name="Ekblom R."/>
            <person name="Jareborg N."/>
        </authorList>
    </citation>
    <scope>NUCLEOTIDE SEQUENCE [LARGE SCALE GENOMIC DNA]</scope>
    <source>
        <tissue evidence="2">Muscle</tissue>
    </source>
</reference>
<dbReference type="EMBL" id="CYRY02031318">
    <property type="protein sequence ID" value="VCX05429.1"/>
    <property type="molecule type" value="Genomic_DNA"/>
</dbReference>
<feature type="non-terminal residue" evidence="2">
    <location>
        <position position="37"/>
    </location>
</feature>
<protein>
    <submittedName>
        <fullName evidence="2">Uncharacterized protein</fullName>
    </submittedName>
</protein>
<comment type="caution">
    <text evidence="2">The sequence shown here is derived from an EMBL/GenBank/DDBJ whole genome shotgun (WGS) entry which is preliminary data.</text>
</comment>
<evidence type="ECO:0000313" key="3">
    <source>
        <dbReference type="Proteomes" id="UP000269945"/>
    </source>
</evidence>
<sequence>MFEELADMRGSWCAWPQGPEEPGAVSAGGGRGWADWG</sequence>
<evidence type="ECO:0000313" key="2">
    <source>
        <dbReference type="EMBL" id="VCX05429.1"/>
    </source>
</evidence>
<proteinExistence type="predicted"/>
<keyword evidence="3" id="KW-1185">Reference proteome</keyword>
<accession>A0A9X9Q425</accession>
<gene>
    <name evidence="2" type="ORF">BN2614_LOCUS1</name>
</gene>
<name>A0A9X9Q425_GULGU</name>
<dbReference type="Proteomes" id="UP000269945">
    <property type="component" value="Unassembled WGS sequence"/>
</dbReference>
<feature type="compositionally biased region" description="Gly residues" evidence="1">
    <location>
        <begin position="26"/>
        <end position="37"/>
    </location>
</feature>